<dbReference type="PRINTS" id="PR00328">
    <property type="entry name" value="SAR1GTPBP"/>
</dbReference>
<keyword evidence="11" id="KW-1185">Reference proteome</keyword>
<dbReference type="InterPro" id="IPR018948">
    <property type="entry name" value="GTP-bd_TrmE_N"/>
</dbReference>
<sequence>MSFSLSERNDTIIALATPQGVGAIAVIRLSGKDAIKLTNEVFYGKDLEKQDSHTIHFGTIRDGEKVIDEVLVSLFIAPKSFTKENVVEISTHGSSYIINQVIKLFLKKGVRPAKAGEFTQRAFLNGQFDLAQAEAVADLIHADSEASHQAALSQMRGGFSGEIQQLREKLIHFASMIELELDFGEEDVEFASREELKTLVERLLRVVEELILSFDLGNVIKNGVPTVIAGKPNAGKSTLLNALLNEEKAIVSDIAGTTRDFIEDEINIGGVIFRFIDTAGLRETTDTIEAIGVSRTQEKMKTASLILYLFDLGDTDLIEINQDVNKLENLGVPFLKVANKIDKAKPLLVNELKEKHPDSIFISAGNKENLEGLKVKILELVNLDKFKTGNTVVTNVRHYDSLIKTRDSLLDILRGIDKQITNDFVAMDIRRSLHYLGEITGEITTDDLLANIFSKFCIGK</sequence>
<feature type="binding site" evidence="7">
    <location>
        <position position="233"/>
    </location>
    <ligand>
        <name>K(+)</name>
        <dbReference type="ChEBI" id="CHEBI:29103"/>
    </ligand>
</feature>
<feature type="binding site" evidence="7">
    <location>
        <begin position="233"/>
        <end position="238"/>
    </location>
    <ligand>
        <name>GTP</name>
        <dbReference type="ChEBI" id="CHEBI:37565"/>
    </ligand>
</feature>
<dbReference type="SUPFAM" id="SSF116878">
    <property type="entry name" value="TrmE connector domain"/>
    <property type="match status" value="1"/>
</dbReference>
<comment type="similarity">
    <text evidence="1 7 8">Belongs to the TRAFAC class TrmE-Era-EngA-EngB-Septin-like GTPase superfamily. TrmE GTPase family.</text>
</comment>
<comment type="caution">
    <text evidence="10">The sequence shown here is derived from an EMBL/GenBank/DDBJ whole genome shotgun (WGS) entry which is preliminary data.</text>
</comment>
<dbReference type="PANTHER" id="PTHR42714:SF2">
    <property type="entry name" value="TRNA MODIFICATION GTPASE GTPBP3, MITOCHONDRIAL"/>
    <property type="match status" value="1"/>
</dbReference>
<evidence type="ECO:0000256" key="4">
    <source>
        <dbReference type="ARBA" id="ARBA00022842"/>
    </source>
</evidence>
<keyword evidence="7" id="KW-0479">Metal-binding</keyword>
<accession>A0ABS3CIB8</accession>
<keyword evidence="4 7" id="KW-0460">Magnesium</keyword>
<feature type="binding site" evidence="7">
    <location>
        <position position="258"/>
    </location>
    <ligand>
        <name>Mg(2+)</name>
        <dbReference type="ChEBI" id="CHEBI:18420"/>
    </ligand>
</feature>
<dbReference type="Pfam" id="PF12631">
    <property type="entry name" value="MnmE_helical"/>
    <property type="match status" value="1"/>
</dbReference>
<proteinExistence type="inferred from homology"/>
<dbReference type="InterPro" id="IPR031168">
    <property type="entry name" value="G_TrmE"/>
</dbReference>
<name>A0ABS3CIB8_9BACT</name>
<keyword evidence="6 7" id="KW-0342">GTP-binding</keyword>
<evidence type="ECO:0000256" key="7">
    <source>
        <dbReference type="HAMAP-Rule" id="MF_00379"/>
    </source>
</evidence>
<comment type="cofactor">
    <cofactor evidence="7">
        <name>K(+)</name>
        <dbReference type="ChEBI" id="CHEBI:29103"/>
    </cofactor>
    <text evidence="7">Binds 1 potassium ion per subunit.</text>
</comment>
<dbReference type="Gene3D" id="3.40.50.300">
    <property type="entry name" value="P-loop containing nucleotide triphosphate hydrolases"/>
    <property type="match status" value="1"/>
</dbReference>
<gene>
    <name evidence="7 10" type="primary">mnmE</name>
    <name evidence="7" type="synonym">trmE</name>
    <name evidence="10" type="ORF">J0A69_15455</name>
</gene>
<comment type="function">
    <text evidence="7">Exhibits a very high intrinsic GTPase hydrolysis rate. Involved in the addition of a carboxymethylaminomethyl (cmnm) group at the wobble position (U34) of certain tRNAs, forming tRNA-cmnm(5)s(2)U34.</text>
</comment>
<keyword evidence="3 7" id="KW-0547">Nucleotide-binding</keyword>
<comment type="caution">
    <text evidence="7">Lacks conserved residue(s) required for the propagation of feature annotation.</text>
</comment>
<organism evidence="10 11">
    <name type="scientific">Algoriphagus pacificus</name>
    <dbReference type="NCBI Taxonomy" id="2811234"/>
    <lineage>
        <taxon>Bacteria</taxon>
        <taxon>Pseudomonadati</taxon>
        <taxon>Bacteroidota</taxon>
        <taxon>Cytophagia</taxon>
        <taxon>Cytophagales</taxon>
        <taxon>Cyclobacteriaceae</taxon>
        <taxon>Algoriphagus</taxon>
    </lineage>
</organism>
<evidence type="ECO:0000256" key="3">
    <source>
        <dbReference type="ARBA" id="ARBA00022741"/>
    </source>
</evidence>
<keyword evidence="7" id="KW-0378">Hydrolase</keyword>
<dbReference type="InterPro" id="IPR005225">
    <property type="entry name" value="Small_GTP-bd"/>
</dbReference>
<dbReference type="SUPFAM" id="SSF52540">
    <property type="entry name" value="P-loop containing nucleoside triphosphate hydrolases"/>
    <property type="match status" value="1"/>
</dbReference>
<dbReference type="InterPro" id="IPR027417">
    <property type="entry name" value="P-loop_NTPase"/>
</dbReference>
<dbReference type="NCBIfam" id="NF003661">
    <property type="entry name" value="PRK05291.1-3"/>
    <property type="match status" value="1"/>
</dbReference>
<evidence type="ECO:0000256" key="1">
    <source>
        <dbReference type="ARBA" id="ARBA00011043"/>
    </source>
</evidence>
<dbReference type="InterPro" id="IPR027368">
    <property type="entry name" value="MnmE_dom2"/>
</dbReference>
<feature type="binding site" evidence="7">
    <location>
        <begin position="277"/>
        <end position="280"/>
    </location>
    <ligand>
        <name>GTP</name>
        <dbReference type="ChEBI" id="CHEBI:37565"/>
    </ligand>
</feature>
<evidence type="ECO:0000256" key="8">
    <source>
        <dbReference type="RuleBase" id="RU003313"/>
    </source>
</evidence>
<dbReference type="InterPro" id="IPR004520">
    <property type="entry name" value="GTPase_MnmE"/>
</dbReference>
<dbReference type="HAMAP" id="MF_00379">
    <property type="entry name" value="GTPase_MnmE"/>
    <property type="match status" value="1"/>
</dbReference>
<feature type="binding site" evidence="7">
    <location>
        <position position="237"/>
    </location>
    <ligand>
        <name>Mg(2+)</name>
        <dbReference type="ChEBI" id="CHEBI:18420"/>
    </ligand>
</feature>
<reference evidence="10 11" key="1">
    <citation type="submission" date="2021-03" db="EMBL/GenBank/DDBJ databases">
        <title>novel species isolated from a fishpond in China.</title>
        <authorList>
            <person name="Lu H."/>
            <person name="Cai Z."/>
        </authorList>
    </citation>
    <scope>NUCLEOTIDE SEQUENCE [LARGE SCALE GENOMIC DNA]</scope>
    <source>
        <strain evidence="10 11">YJ13C</strain>
    </source>
</reference>
<dbReference type="InterPro" id="IPR006073">
    <property type="entry name" value="GTP-bd"/>
</dbReference>
<dbReference type="InterPro" id="IPR027266">
    <property type="entry name" value="TrmE/GcvT-like"/>
</dbReference>
<dbReference type="Gene3D" id="1.20.120.430">
    <property type="entry name" value="tRNA modification GTPase MnmE domain 2"/>
    <property type="match status" value="1"/>
</dbReference>
<comment type="subunit">
    <text evidence="7">Homodimer. Heterotetramer of two MnmE and two MnmG subunits.</text>
</comment>
<evidence type="ECO:0000256" key="5">
    <source>
        <dbReference type="ARBA" id="ARBA00022958"/>
    </source>
</evidence>
<keyword evidence="2 7" id="KW-0819">tRNA processing</keyword>
<protein>
    <recommendedName>
        <fullName evidence="7">tRNA modification GTPase MnmE</fullName>
        <ecNumber evidence="7">3.6.-.-</ecNumber>
    </recommendedName>
</protein>
<keyword evidence="5 7" id="KW-0630">Potassium</keyword>
<feature type="binding site" evidence="7">
    <location>
        <begin position="252"/>
        <end position="258"/>
    </location>
    <ligand>
        <name>GTP</name>
        <dbReference type="ChEBI" id="CHEBI:37565"/>
    </ligand>
</feature>
<dbReference type="NCBIfam" id="TIGR00450">
    <property type="entry name" value="mnmE_trmE_thdF"/>
    <property type="match status" value="1"/>
</dbReference>
<evidence type="ECO:0000259" key="9">
    <source>
        <dbReference type="PROSITE" id="PS51709"/>
    </source>
</evidence>
<dbReference type="EMBL" id="JAFKCU010000003">
    <property type="protein sequence ID" value="MBN7816843.1"/>
    <property type="molecule type" value="Genomic_DNA"/>
</dbReference>
<dbReference type="Proteomes" id="UP000664480">
    <property type="component" value="Unassembled WGS sequence"/>
</dbReference>
<dbReference type="CDD" id="cd04164">
    <property type="entry name" value="trmE"/>
    <property type="match status" value="1"/>
</dbReference>
<keyword evidence="7" id="KW-0963">Cytoplasm</keyword>
<feature type="binding site" evidence="7">
    <location>
        <position position="257"/>
    </location>
    <ligand>
        <name>K(+)</name>
        <dbReference type="ChEBI" id="CHEBI:29103"/>
    </ligand>
</feature>
<dbReference type="PROSITE" id="PS51709">
    <property type="entry name" value="G_TRME"/>
    <property type="match status" value="1"/>
</dbReference>
<dbReference type="Pfam" id="PF01926">
    <property type="entry name" value="MMR_HSR1"/>
    <property type="match status" value="1"/>
</dbReference>
<dbReference type="Pfam" id="PF10396">
    <property type="entry name" value="TrmE_N"/>
    <property type="match status" value="1"/>
</dbReference>
<dbReference type="PANTHER" id="PTHR42714">
    <property type="entry name" value="TRNA MODIFICATION GTPASE GTPBP3"/>
    <property type="match status" value="1"/>
</dbReference>
<dbReference type="InterPro" id="IPR025867">
    <property type="entry name" value="MnmE_helical"/>
</dbReference>
<dbReference type="NCBIfam" id="TIGR00231">
    <property type="entry name" value="small_GTP"/>
    <property type="match status" value="1"/>
</dbReference>
<comment type="subcellular location">
    <subcellularLocation>
        <location evidence="7">Cytoplasm</location>
    </subcellularLocation>
</comment>
<dbReference type="Gene3D" id="3.30.1360.120">
    <property type="entry name" value="Probable tRNA modification gtpase trme, domain 1"/>
    <property type="match status" value="1"/>
</dbReference>
<dbReference type="InterPro" id="IPR006689">
    <property type="entry name" value="Small_GTPase_ARF/SAR"/>
</dbReference>
<feature type="binding site" evidence="7">
    <location>
        <position position="252"/>
    </location>
    <ligand>
        <name>K(+)</name>
        <dbReference type="ChEBI" id="CHEBI:29103"/>
    </ligand>
</feature>
<dbReference type="EC" id="3.6.-.-" evidence="7"/>
<feature type="domain" description="TrmE-type G" evidence="9">
    <location>
        <begin position="223"/>
        <end position="382"/>
    </location>
</feature>
<dbReference type="CDD" id="cd14858">
    <property type="entry name" value="TrmE_N"/>
    <property type="match status" value="1"/>
</dbReference>
<evidence type="ECO:0000256" key="6">
    <source>
        <dbReference type="ARBA" id="ARBA00023134"/>
    </source>
</evidence>
<evidence type="ECO:0000313" key="10">
    <source>
        <dbReference type="EMBL" id="MBN7816843.1"/>
    </source>
</evidence>
<dbReference type="RefSeq" id="WP_206587501.1">
    <property type="nucleotide sequence ID" value="NZ_JAFKCU010000003.1"/>
</dbReference>
<evidence type="ECO:0000256" key="2">
    <source>
        <dbReference type="ARBA" id="ARBA00022694"/>
    </source>
</evidence>
<evidence type="ECO:0000313" key="11">
    <source>
        <dbReference type="Proteomes" id="UP000664480"/>
    </source>
</evidence>
<feature type="binding site" evidence="7">
    <location>
        <position position="254"/>
    </location>
    <ligand>
        <name>K(+)</name>
        <dbReference type="ChEBI" id="CHEBI:29103"/>
    </ligand>
</feature>